<feature type="signal peptide" evidence="1">
    <location>
        <begin position="1"/>
        <end position="19"/>
    </location>
</feature>
<evidence type="ECO:0000313" key="3">
    <source>
        <dbReference type="Proteomes" id="UP000002943"/>
    </source>
</evidence>
<dbReference type="PANTHER" id="PTHR34714">
    <property type="entry name" value="EGF-LIKE DOMAIN-CONTAINING PROTEIN"/>
    <property type="match status" value="1"/>
</dbReference>
<protein>
    <submittedName>
        <fullName evidence="2">Uncharacterized protein</fullName>
    </submittedName>
</protein>
<proteinExistence type="predicted"/>
<comment type="caution">
    <text evidence="2">The sequence shown here is derived from an EMBL/GenBank/DDBJ whole genome shotgun (WGS) entry which is preliminary data.</text>
</comment>
<dbReference type="Proteomes" id="UP000002943">
    <property type="component" value="Unassembled WGS sequence"/>
</dbReference>
<dbReference type="PANTHER" id="PTHR34714:SF2">
    <property type="entry name" value="EGF-LIKE DOMAIN-CONTAINING PROTEIN"/>
    <property type="match status" value="1"/>
</dbReference>
<dbReference type="eggNOG" id="ENOG502ZVM0">
    <property type="taxonomic scope" value="Bacteria"/>
</dbReference>
<dbReference type="OrthoDB" id="4496929at2"/>
<gene>
    <name evidence="2" type="ORF">VIBC2010_18339</name>
</gene>
<accession>E3BHU0</accession>
<evidence type="ECO:0000313" key="2">
    <source>
        <dbReference type="EMBL" id="EFP97379.1"/>
    </source>
</evidence>
<name>E3BHU0_9VIBR</name>
<feature type="chain" id="PRO_5003167095" evidence="1">
    <location>
        <begin position="20"/>
        <end position="799"/>
    </location>
</feature>
<dbReference type="STRING" id="796620.VIBC2010_18339"/>
<dbReference type="EMBL" id="AEIU01000059">
    <property type="protein sequence ID" value="EFP97379.1"/>
    <property type="molecule type" value="Genomic_DNA"/>
</dbReference>
<sequence>MKKLIALAVVMSASHTSFASEWLESNHLPHYLSYPERLDTVDSKQDQVTRTVSALHVNLNNWIEEQDLYRTKPNTVHIFADTIEISQNFNLLVNNQNIIIFARKIIGRGSPNIVLGKEGAVSSITIIAQDIETPFSVSAHQADGNIKYERVDLKNTSGTSILLAGKNYRKVDLTKNYASSLQLGKDSFSGVINRSFDMAASIYDQEPETSLKMLNWLEESMRKSGNTVANDPVLEDLYLQTLAFQSFAQQSSRKNNFVPYLDRSLYQNKFAAYLDTMMAFEEKRERVMQTHNSIQDKIQNARLAGDNIKDVLKTQNIIIEQSEQNITKLLAGIRDIKAQYNAQELIALSAGTKYRTGVDKWQRDQKVKAGLAVFKALIELGGAISGVFTGNLSAANDLQEQLTKEVPEALDRAKNLVTNIKNITDVIEKVSKTVDGINNLGGEIKTASKLNKLFKKVEEFKFNTPSLSESNLAWDKMLIEVKSNLRYAHEKEIKGAREYLIELEKQILLGKAINAAQLNLIQKQAELVDLILTRKVTIRQSERLNGYIDEAGKDENAQQLMEQELYRMSVHFKRPMFVALSNYVAAYNYWSLSSNSRVKPSLNKPYYEYREDLATIASDYNDALNKFRPGPQPFKVADIIIDDREQINTLATKGEFNFHIPLEQAQFCSFDRVRLDSIRIYLEGKQLPQGKRFNLQIANSGSYQDRHGRNKFNFSAEPMQRSFIYSLDDPTYNTTSVVLDGKLAEQYGLKYFEPTPFSDWSVKVKNFKTSNNDYLKYVERLRVEFEGNAIPNSAACANR</sequence>
<dbReference type="RefSeq" id="WP_009600569.1">
    <property type="nucleotide sequence ID" value="NZ_AEIU01000059.1"/>
</dbReference>
<keyword evidence="1" id="KW-0732">Signal</keyword>
<evidence type="ECO:0000256" key="1">
    <source>
        <dbReference type="SAM" id="SignalP"/>
    </source>
</evidence>
<reference evidence="2 3" key="1">
    <citation type="journal article" date="2012" name="Int. J. Syst. Evol. Microbiol.">
        <title>Vibrio caribbeanicus sp. nov., isolated from the marine sponge Scleritoderma cyanea.</title>
        <authorList>
            <person name="Hoffmann M."/>
            <person name="Monday S.R."/>
            <person name="Allard M.W."/>
            <person name="Strain E.A."/>
            <person name="Whittaker P."/>
            <person name="Naum M."/>
            <person name="McCarthy P.J."/>
            <person name="Lopez J.V."/>
            <person name="Fischer M."/>
            <person name="Brown E.W."/>
        </authorList>
    </citation>
    <scope>NUCLEOTIDE SEQUENCE [LARGE SCALE GENOMIC DNA]</scope>
    <source>
        <strain evidence="2 3">ATCC BAA-2122</strain>
    </source>
</reference>
<dbReference type="AlphaFoldDB" id="E3BHU0"/>
<organism evidence="2 3">
    <name type="scientific">Vibrio caribbeanicus ATCC BAA-2122</name>
    <dbReference type="NCBI Taxonomy" id="796620"/>
    <lineage>
        <taxon>Bacteria</taxon>
        <taxon>Pseudomonadati</taxon>
        <taxon>Pseudomonadota</taxon>
        <taxon>Gammaproteobacteria</taxon>
        <taxon>Vibrionales</taxon>
        <taxon>Vibrionaceae</taxon>
        <taxon>Vibrio</taxon>
    </lineage>
</organism>
<keyword evidence="3" id="KW-1185">Reference proteome</keyword>